<accession>K6UT21</accession>
<dbReference type="EMBL" id="DF157097">
    <property type="protein sequence ID" value="GAB65185.1"/>
    <property type="molecule type" value="Genomic_DNA"/>
</dbReference>
<feature type="compositionally biased region" description="Basic and acidic residues" evidence="1">
    <location>
        <begin position="224"/>
        <end position="235"/>
    </location>
</feature>
<evidence type="ECO:0000313" key="3">
    <source>
        <dbReference type="Proteomes" id="UP000006319"/>
    </source>
</evidence>
<dbReference type="PhylomeDB" id="K6UT21"/>
<feature type="region of interest" description="Disordered" evidence="1">
    <location>
        <begin position="167"/>
        <end position="263"/>
    </location>
</feature>
<gene>
    <name evidence="2" type="ORF">PCYB_052030</name>
</gene>
<feature type="compositionally biased region" description="Basic residues" evidence="1">
    <location>
        <begin position="243"/>
        <end position="257"/>
    </location>
</feature>
<dbReference type="VEuPathDB" id="PlasmoDB:PCYB_052030"/>
<sequence length="263" mass="30712">MQANPVDTVEEEIPSFAIHNRMKIVRKGSNVRVMRSHRQEGDLSGITTPQEGSEFERIKQLSEMILMKKKFFKKKKKERNLNCSFSPTSNKCGNKTTLLMNTFDIILNSFLDLCISLYYHMLNRQYKESALRRFNRANYNHSVEAYLFYFDELKKHALFSKRIVEGGKREEGEGNPPRSGHNRNDSTHLSNHSDGSGYSLYFSKEKRRRRRGTPRLGSNKREKRAPNEREHKKGGLAEGVKNHTGKRLLKKKKKKWTTRSFPT</sequence>
<feature type="compositionally biased region" description="Polar residues" evidence="1">
    <location>
        <begin position="187"/>
        <end position="196"/>
    </location>
</feature>
<evidence type="ECO:0000313" key="2">
    <source>
        <dbReference type="EMBL" id="GAB65185.1"/>
    </source>
</evidence>
<dbReference type="AlphaFoldDB" id="K6UT21"/>
<organism evidence="2 3">
    <name type="scientific">Plasmodium cynomolgi (strain B)</name>
    <dbReference type="NCBI Taxonomy" id="1120755"/>
    <lineage>
        <taxon>Eukaryota</taxon>
        <taxon>Sar</taxon>
        <taxon>Alveolata</taxon>
        <taxon>Apicomplexa</taxon>
        <taxon>Aconoidasida</taxon>
        <taxon>Haemosporida</taxon>
        <taxon>Plasmodiidae</taxon>
        <taxon>Plasmodium</taxon>
        <taxon>Plasmodium (Plasmodium)</taxon>
    </lineage>
</organism>
<dbReference type="OrthoDB" id="392876at2759"/>
<protein>
    <submittedName>
        <fullName evidence="2">Uncharacterized protein</fullName>
    </submittedName>
</protein>
<dbReference type="KEGG" id="pcy:PCYB_052030"/>
<evidence type="ECO:0000256" key="1">
    <source>
        <dbReference type="SAM" id="MobiDB-lite"/>
    </source>
</evidence>
<reference evidence="2 3" key="1">
    <citation type="journal article" date="2012" name="Nat. Genet.">
        <title>Plasmodium cynomolgi genome sequences provide insight into Plasmodium vivax and the monkey malaria clade.</title>
        <authorList>
            <person name="Tachibana S."/>
            <person name="Sullivan S.A."/>
            <person name="Kawai S."/>
            <person name="Nakamura S."/>
            <person name="Kim H.R."/>
            <person name="Goto N."/>
            <person name="Arisue N."/>
            <person name="Palacpac N.M.Q."/>
            <person name="Honma H."/>
            <person name="Yagi M."/>
            <person name="Tougan T."/>
            <person name="Katakai Y."/>
            <person name="Kaneko O."/>
            <person name="Mita T."/>
            <person name="Kita K."/>
            <person name="Yasutomi Y."/>
            <person name="Sutton P.L."/>
            <person name="Shakhbatyan R."/>
            <person name="Horii T."/>
            <person name="Yasunaga T."/>
            <person name="Barnwell J.W."/>
            <person name="Escalante A.A."/>
            <person name="Carlton J.M."/>
            <person name="Tanabe K."/>
        </authorList>
    </citation>
    <scope>NUCLEOTIDE SEQUENCE [LARGE SCALE GENOMIC DNA]</scope>
    <source>
        <strain evidence="2 3">B</strain>
    </source>
</reference>
<dbReference type="RefSeq" id="XP_004221132.1">
    <property type="nucleotide sequence ID" value="XM_004221084.1"/>
</dbReference>
<dbReference type="Proteomes" id="UP000006319">
    <property type="component" value="Chromosome 5"/>
</dbReference>
<proteinExistence type="predicted"/>
<keyword evidence="3" id="KW-1185">Reference proteome</keyword>
<dbReference type="GeneID" id="14691574"/>
<name>K6UT21_PLACD</name>